<dbReference type="EMBL" id="JBHMCF010000046">
    <property type="protein sequence ID" value="MFB9476282.1"/>
    <property type="molecule type" value="Genomic_DNA"/>
</dbReference>
<dbReference type="RefSeq" id="WP_364385183.1">
    <property type="nucleotide sequence ID" value="NZ_JBHMCF010000046.1"/>
</dbReference>
<dbReference type="Proteomes" id="UP001589568">
    <property type="component" value="Unassembled WGS sequence"/>
</dbReference>
<protein>
    <submittedName>
        <fullName evidence="1">Uncharacterized protein</fullName>
    </submittedName>
</protein>
<evidence type="ECO:0000313" key="2">
    <source>
        <dbReference type="Proteomes" id="UP001589568"/>
    </source>
</evidence>
<reference evidence="1 2" key="1">
    <citation type="submission" date="2024-09" db="EMBL/GenBank/DDBJ databases">
        <authorList>
            <person name="Sun Q."/>
            <person name="Mori K."/>
        </authorList>
    </citation>
    <scope>NUCLEOTIDE SEQUENCE [LARGE SCALE GENOMIC DNA]</scope>
    <source>
        <strain evidence="1 2">JCM 3324</strain>
    </source>
</reference>
<evidence type="ECO:0000313" key="1">
    <source>
        <dbReference type="EMBL" id="MFB9476282.1"/>
    </source>
</evidence>
<comment type="caution">
    <text evidence="1">The sequence shown here is derived from an EMBL/GenBank/DDBJ whole genome shotgun (WGS) entry which is preliminary data.</text>
</comment>
<accession>A0ABV5P176</accession>
<gene>
    <name evidence="1" type="ORF">ACFFR3_42870</name>
</gene>
<sequence length="57" mass="6344">MRSDLSMEEVIAAGMPPMGAGHELYNLAEQPGRPEFARKLGIPLTGFEEWAREHMTS</sequence>
<organism evidence="1 2">
    <name type="scientific">Nonomuraea salmonea</name>
    <dbReference type="NCBI Taxonomy" id="46181"/>
    <lineage>
        <taxon>Bacteria</taxon>
        <taxon>Bacillati</taxon>
        <taxon>Actinomycetota</taxon>
        <taxon>Actinomycetes</taxon>
        <taxon>Streptosporangiales</taxon>
        <taxon>Streptosporangiaceae</taxon>
        <taxon>Nonomuraea</taxon>
    </lineage>
</organism>
<keyword evidence="2" id="KW-1185">Reference proteome</keyword>
<proteinExistence type="predicted"/>
<name>A0ABV5P176_9ACTN</name>